<sequence length="310" mass="33813">MQATKEHVDASGLAWLKQCAAALIASDPRSNTGAEDVPVLLDIRSRAAFGKSRICGSPSLSGAIPIRWEPTAFSALGVLDTRTSDRFELLALDRALWQPSPLLSSWVPRIEHELAGSRGDDEGPAWTAMDLGCGAGRDVVFLVSRGWRVTAADQSDKALQTCRAFVERTCGGPAARSLTTWKTHLAASHAEPHMLADALTARASDLLLVVRMLKRSALPYLSKAVKPGGLLVYEHFVRVPGNPHYEALLQALGPTNAKSVLEPDELRQIFCSGPHAPFESEPLVNEVHECSDGRPMLWFIARERRTFFVN</sequence>
<dbReference type="Gene3D" id="3.40.50.150">
    <property type="entry name" value="Vaccinia Virus protein VP39"/>
    <property type="match status" value="1"/>
</dbReference>
<keyword evidence="3" id="KW-1185">Reference proteome</keyword>
<gene>
    <name evidence="2" type="ORF">FVE85_8067</name>
</gene>
<reference evidence="3" key="1">
    <citation type="journal article" date="2019" name="Nat. Commun.">
        <title>Expansion of phycobilisome linker gene families in mesophilic red algae.</title>
        <authorList>
            <person name="Lee J."/>
            <person name="Kim D."/>
            <person name="Bhattacharya D."/>
            <person name="Yoon H.S."/>
        </authorList>
    </citation>
    <scope>NUCLEOTIDE SEQUENCE [LARGE SCALE GENOMIC DNA]</scope>
    <source>
        <strain evidence="3">CCMP 1328</strain>
    </source>
</reference>
<evidence type="ECO:0000313" key="2">
    <source>
        <dbReference type="EMBL" id="KAA8492560.1"/>
    </source>
</evidence>
<organism evidence="2 3">
    <name type="scientific">Porphyridium purpureum</name>
    <name type="common">Red alga</name>
    <name type="synonym">Porphyridium cruentum</name>
    <dbReference type="NCBI Taxonomy" id="35688"/>
    <lineage>
        <taxon>Eukaryota</taxon>
        <taxon>Rhodophyta</taxon>
        <taxon>Bangiophyceae</taxon>
        <taxon>Porphyridiales</taxon>
        <taxon>Porphyridiaceae</taxon>
        <taxon>Porphyridium</taxon>
    </lineage>
</organism>
<dbReference type="InterPro" id="IPR015985">
    <property type="entry name" value="TehB-like_dom"/>
</dbReference>
<protein>
    <recommendedName>
        <fullName evidence="1">Tellurite resistance methyltransferase TehB-like domain-containing protein</fullName>
    </recommendedName>
</protein>
<accession>A0A5J4YNP3</accession>
<dbReference type="CDD" id="cd02440">
    <property type="entry name" value="AdoMet_MTases"/>
    <property type="match status" value="1"/>
</dbReference>
<dbReference type="InterPro" id="IPR029063">
    <property type="entry name" value="SAM-dependent_MTases_sf"/>
</dbReference>
<comment type="caution">
    <text evidence="2">The sequence shown here is derived from an EMBL/GenBank/DDBJ whole genome shotgun (WGS) entry which is preliminary data.</text>
</comment>
<feature type="domain" description="Tellurite resistance methyltransferase TehB-like" evidence="1">
    <location>
        <begin position="128"/>
        <end position="164"/>
    </location>
</feature>
<dbReference type="AlphaFoldDB" id="A0A5J4YNP3"/>
<evidence type="ECO:0000259" key="1">
    <source>
        <dbReference type="Pfam" id="PF03848"/>
    </source>
</evidence>
<dbReference type="OrthoDB" id="4074at2759"/>
<dbReference type="SUPFAM" id="SSF53335">
    <property type="entry name" value="S-adenosyl-L-methionine-dependent methyltransferases"/>
    <property type="match status" value="1"/>
</dbReference>
<dbReference type="Proteomes" id="UP000324585">
    <property type="component" value="Unassembled WGS sequence"/>
</dbReference>
<dbReference type="EMBL" id="VRMN01000009">
    <property type="protein sequence ID" value="KAA8492560.1"/>
    <property type="molecule type" value="Genomic_DNA"/>
</dbReference>
<proteinExistence type="predicted"/>
<dbReference type="Pfam" id="PF03848">
    <property type="entry name" value="TehB"/>
    <property type="match status" value="1"/>
</dbReference>
<evidence type="ECO:0000313" key="3">
    <source>
        <dbReference type="Proteomes" id="UP000324585"/>
    </source>
</evidence>
<name>A0A5J4YNP3_PORPP</name>